<keyword evidence="1" id="KW-1133">Transmembrane helix</keyword>
<accession>A0A4D7B360</accession>
<gene>
    <name evidence="4" type="ORF">EIO64_17980</name>
</gene>
<organism evidence="4 5">
    <name type="scientific">Dysosmobacter welbionis</name>
    <dbReference type="NCBI Taxonomy" id="2093857"/>
    <lineage>
        <taxon>Bacteria</taxon>
        <taxon>Bacillati</taxon>
        <taxon>Bacillota</taxon>
        <taxon>Clostridia</taxon>
        <taxon>Eubacteriales</taxon>
        <taxon>Oscillospiraceae</taxon>
        <taxon>Dysosmobacter</taxon>
    </lineage>
</organism>
<dbReference type="EMBL" id="CP034413">
    <property type="protein sequence ID" value="QCI60862.1"/>
    <property type="molecule type" value="Genomic_DNA"/>
</dbReference>
<keyword evidence="1" id="KW-0472">Membrane</keyword>
<keyword evidence="1" id="KW-0812">Transmembrane</keyword>
<protein>
    <submittedName>
        <fullName evidence="4">DUF4179 domain-containing protein</fullName>
    </submittedName>
</protein>
<dbReference type="InterPro" id="IPR025436">
    <property type="entry name" value="DUF4179"/>
</dbReference>
<dbReference type="InterPro" id="IPR040680">
    <property type="entry name" value="DUF5643"/>
</dbReference>
<evidence type="ECO:0000313" key="5">
    <source>
        <dbReference type="Proteomes" id="UP000298642"/>
    </source>
</evidence>
<evidence type="ECO:0000313" key="4">
    <source>
        <dbReference type="EMBL" id="QCI60862.1"/>
    </source>
</evidence>
<feature type="domain" description="DUF5643" evidence="3">
    <location>
        <begin position="236"/>
        <end position="342"/>
    </location>
</feature>
<name>A0A4D7B360_9FIRM</name>
<dbReference type="RefSeq" id="WP_119310947.1">
    <property type="nucleotide sequence ID" value="NZ_CP034413.3"/>
</dbReference>
<dbReference type="AlphaFoldDB" id="A0A4D7B360"/>
<proteinExistence type="predicted"/>
<dbReference type="KEGG" id="obj:EIO64_17980"/>
<dbReference type="Pfam" id="PF13786">
    <property type="entry name" value="DUF4179"/>
    <property type="match status" value="1"/>
</dbReference>
<feature type="transmembrane region" description="Helical" evidence="1">
    <location>
        <begin position="40"/>
        <end position="62"/>
    </location>
</feature>
<feature type="domain" description="DUF4179" evidence="2">
    <location>
        <begin position="45"/>
        <end position="129"/>
    </location>
</feature>
<dbReference type="Gene3D" id="2.60.40.1630">
    <property type="entry name" value="bacillus anthracis domain"/>
    <property type="match status" value="1"/>
</dbReference>
<evidence type="ECO:0000259" key="2">
    <source>
        <dbReference type="Pfam" id="PF13786"/>
    </source>
</evidence>
<dbReference type="Proteomes" id="UP000298642">
    <property type="component" value="Chromosome"/>
</dbReference>
<evidence type="ECO:0000256" key="1">
    <source>
        <dbReference type="SAM" id="Phobius"/>
    </source>
</evidence>
<sequence length="459" mass="50787">MTRNEEYQALLQELETTPAALDGAVERALRRRKRDRRLRLFGVPAGSLAACFAAFVLLVNLFPPFARACGSVPVLRELAQAVAWSPSLSAAVENDYVQPIGQSQTVNGVTATVEYVIVDRKQLNIFYTLDYAPDLGPMWADCRITPGDGSAGDAGGRTEKPGELVEIKRDFVDRDVPGILDLTLSVYPAEQDGGGPPAENTGDGYFDQPVDDQPAYLAEMTFHLEFDPYFTAQGTLLELNRTFALDGQTFTLQEAEIYPTHLRLTLTADPDNTAWLAGLDLYLENEHGERFEKSLGGITASGDPEGEGMGTFWLDSPFFSQGEHLTLHITGVRWKDKDAPPVKLNLAEGTAENLPEGTWFQGAERLPEGWIVYLVSPLMENRTMGSVFSRGAWDEDGNYYEIWQFGSSYGYWDETAQERVGEDRWYTEDFPLAGLAGDTAYLDPCYNRMAAVDAAVPIQ</sequence>
<reference evidence="5" key="1">
    <citation type="submission" date="2018-12" db="EMBL/GenBank/DDBJ databases">
        <title>Dusodibacter welbiota gen. nov., sp. nov., isolated from human faeces and emended description of the Oscillibacter genus.</title>
        <authorList>
            <person name="Le Roy T."/>
            <person name="Van der Smissen P."/>
            <person name="Delzenne N."/>
            <person name="Muccioli G."/>
            <person name="Collet J.F."/>
            <person name="Cani P.D."/>
        </authorList>
    </citation>
    <scope>NUCLEOTIDE SEQUENCE [LARGE SCALE GENOMIC DNA]</scope>
    <source>
        <strain evidence="5">J115</strain>
    </source>
</reference>
<dbReference type="Pfam" id="PF18705">
    <property type="entry name" value="DUF5643"/>
    <property type="match status" value="1"/>
</dbReference>
<keyword evidence="5" id="KW-1185">Reference proteome</keyword>
<evidence type="ECO:0000259" key="3">
    <source>
        <dbReference type="Pfam" id="PF18705"/>
    </source>
</evidence>